<dbReference type="EMBL" id="CABM01000031">
    <property type="protein sequence ID" value="CBH96734.1"/>
    <property type="molecule type" value="Genomic_DNA"/>
</dbReference>
<sequence length="58" mass="6303">MGENHLIQLGEYSQPDQVKPVSSRGMVTVSRTQASTFAYDGGFAAAVRFLRCTHSVVT</sequence>
<reference evidence="1" key="1">
    <citation type="submission" date="2009-10" db="EMBL/GenBank/DDBJ databases">
        <title>Diversity of trophic interactions inside an arsenic-rich microbial ecosystem.</title>
        <authorList>
            <person name="Bertin P.N."/>
            <person name="Heinrich-Salmeron A."/>
            <person name="Pelletier E."/>
            <person name="Goulhen-Chollet F."/>
            <person name="Arsene-Ploetze F."/>
            <person name="Gallien S."/>
            <person name="Calteau A."/>
            <person name="Vallenet D."/>
            <person name="Casiot C."/>
            <person name="Chane-Woon-Ming B."/>
            <person name="Giloteaux L."/>
            <person name="Barakat M."/>
            <person name="Bonnefoy V."/>
            <person name="Bruneel O."/>
            <person name="Chandler M."/>
            <person name="Cleiss J."/>
            <person name="Duran R."/>
            <person name="Elbaz-Poulichet F."/>
            <person name="Fonknechten N."/>
            <person name="Lauga B."/>
            <person name="Mornico D."/>
            <person name="Ortet P."/>
            <person name="Schaeffer C."/>
            <person name="Siguier P."/>
            <person name="Alexander Thil Smith A."/>
            <person name="Van Dorsselaer A."/>
            <person name="Weissenbach J."/>
            <person name="Medigue C."/>
            <person name="Le Paslier D."/>
        </authorList>
    </citation>
    <scope>NUCLEOTIDE SEQUENCE</scope>
</reference>
<protein>
    <submittedName>
        <fullName evidence="1">Uncharacterized protein</fullName>
    </submittedName>
</protein>
<proteinExistence type="predicted"/>
<organism evidence="1">
    <name type="scientific">mine drainage metagenome</name>
    <dbReference type="NCBI Taxonomy" id="410659"/>
    <lineage>
        <taxon>unclassified sequences</taxon>
        <taxon>metagenomes</taxon>
        <taxon>ecological metagenomes</taxon>
    </lineage>
</organism>
<gene>
    <name evidence="1" type="ORF">CARN2_2450</name>
</gene>
<comment type="caution">
    <text evidence="1">The sequence shown here is derived from an EMBL/GenBank/DDBJ whole genome shotgun (WGS) entry which is preliminary data.</text>
</comment>
<name>E6PP82_9ZZZZ</name>
<evidence type="ECO:0000313" key="1">
    <source>
        <dbReference type="EMBL" id="CBH96734.1"/>
    </source>
</evidence>
<accession>E6PP82</accession>
<dbReference type="AlphaFoldDB" id="E6PP82"/>